<dbReference type="InterPro" id="IPR049874">
    <property type="entry name" value="ROK_cs"/>
</dbReference>
<dbReference type="PANTHER" id="PTHR18964:SF149">
    <property type="entry name" value="BIFUNCTIONAL UDP-N-ACETYLGLUCOSAMINE 2-EPIMERASE_N-ACETYLMANNOSAMINE KINASE"/>
    <property type="match status" value="1"/>
</dbReference>
<gene>
    <name evidence="2" type="ORF">C483_09184</name>
</gene>
<protein>
    <submittedName>
        <fullName evidence="2">ROK family protein</fullName>
    </submittedName>
</protein>
<proteinExistence type="predicted"/>
<dbReference type="GO" id="GO:0009384">
    <property type="term" value="F:N-acylmannosamine kinase activity"/>
    <property type="evidence" value="ECO:0007669"/>
    <property type="project" value="TreeGrafter"/>
</dbReference>
<evidence type="ECO:0000313" key="3">
    <source>
        <dbReference type="Proteomes" id="UP000011519"/>
    </source>
</evidence>
<organism evidence="2 3">
    <name type="scientific">Natrialba hulunbeirensis JCM 10989</name>
    <dbReference type="NCBI Taxonomy" id="1227493"/>
    <lineage>
        <taxon>Archaea</taxon>
        <taxon>Methanobacteriati</taxon>
        <taxon>Methanobacteriota</taxon>
        <taxon>Stenosarchaea group</taxon>
        <taxon>Halobacteria</taxon>
        <taxon>Halobacteriales</taxon>
        <taxon>Natrialbaceae</taxon>
        <taxon>Natrialba</taxon>
    </lineage>
</organism>
<evidence type="ECO:0000313" key="2">
    <source>
        <dbReference type="EMBL" id="ELY91702.1"/>
    </source>
</evidence>
<dbReference type="PROSITE" id="PS01125">
    <property type="entry name" value="ROK"/>
    <property type="match status" value="1"/>
</dbReference>
<dbReference type="RefSeq" id="WP_006653046.1">
    <property type="nucleotide sequence ID" value="NZ_AOIM01000026.1"/>
</dbReference>
<name>M0A1I4_9EURY</name>
<accession>M0A1I4</accession>
<dbReference type="AlphaFoldDB" id="M0A1I4"/>
<comment type="caution">
    <text evidence="2">The sequence shown here is derived from an EMBL/GenBank/DDBJ whole genome shotgun (WGS) entry which is preliminary data.</text>
</comment>
<evidence type="ECO:0000256" key="1">
    <source>
        <dbReference type="SAM" id="MobiDB-lite"/>
    </source>
</evidence>
<dbReference type="SUPFAM" id="SSF53067">
    <property type="entry name" value="Actin-like ATPase domain"/>
    <property type="match status" value="1"/>
</dbReference>
<feature type="region of interest" description="Disordered" evidence="1">
    <location>
        <begin position="206"/>
        <end position="234"/>
    </location>
</feature>
<dbReference type="Pfam" id="PF00480">
    <property type="entry name" value="ROK"/>
    <property type="match status" value="1"/>
</dbReference>
<dbReference type="Proteomes" id="UP000011519">
    <property type="component" value="Unassembled WGS sequence"/>
</dbReference>
<dbReference type="PATRIC" id="fig|1227493.4.peg.1822"/>
<dbReference type="InterPro" id="IPR043129">
    <property type="entry name" value="ATPase_NBD"/>
</dbReference>
<keyword evidence="3" id="KW-1185">Reference proteome</keyword>
<sequence>MYAVGVDLGATNVRAVIGDDTGMIVGRASARTPQGPTAEVITHAVLDVVRDACRNAAIEPSSTVGAGIGSMGAIDRDTGTVGLSSNLGNGEELLKPISLVDPLAALLETDAVVLHNDTLAGAIGEHHHTHPDVDSLVYLTISSGIGAGVISSGRPVLGADGNAGEVGHMTIDADGCLPCGCGAAGHWEAYCSGNSIPALARLLAAGDEGGSEDENGHKDEDEDENENRHTETALPLESDKLTAAEIFEHAGSDPLATRVVDRVAELNVLGMGNVINAYAPAVVSVGGAVALNNPSLVLDPIREQIESQLVVQTPEIACSGLGEEAVLQGALRCAFASVDGIGDGGGIDG</sequence>
<dbReference type="InterPro" id="IPR000600">
    <property type="entry name" value="ROK"/>
</dbReference>
<reference evidence="2 3" key="1">
    <citation type="journal article" date="2014" name="PLoS Genet.">
        <title>Phylogenetically driven sequencing of extremely halophilic archaea reveals strategies for static and dynamic osmo-response.</title>
        <authorList>
            <person name="Becker E.A."/>
            <person name="Seitzer P.M."/>
            <person name="Tritt A."/>
            <person name="Larsen D."/>
            <person name="Krusor M."/>
            <person name="Yao A.I."/>
            <person name="Wu D."/>
            <person name="Madern D."/>
            <person name="Eisen J.A."/>
            <person name="Darling A.E."/>
            <person name="Facciotti M.T."/>
        </authorList>
    </citation>
    <scope>NUCLEOTIDE SEQUENCE [LARGE SCALE GENOMIC DNA]</scope>
    <source>
        <strain evidence="2 3">JCM 10989</strain>
    </source>
</reference>
<dbReference type="PANTHER" id="PTHR18964">
    <property type="entry name" value="ROK (REPRESSOR, ORF, KINASE) FAMILY"/>
    <property type="match status" value="1"/>
</dbReference>
<dbReference type="OrthoDB" id="206224at2157"/>
<dbReference type="GO" id="GO:0008761">
    <property type="term" value="F:UDP-N-acetylglucosamine 2-epimerase activity"/>
    <property type="evidence" value="ECO:0007669"/>
    <property type="project" value="TreeGrafter"/>
</dbReference>
<dbReference type="EMBL" id="AOIM01000026">
    <property type="protein sequence ID" value="ELY91702.1"/>
    <property type="molecule type" value="Genomic_DNA"/>
</dbReference>
<dbReference type="STRING" id="1227493.C483_09184"/>
<dbReference type="Gene3D" id="3.30.420.40">
    <property type="match status" value="2"/>
</dbReference>